<dbReference type="InterPro" id="IPR029228">
    <property type="entry name" value="Alkyl_sulf_dimr"/>
</dbReference>
<dbReference type="Proteomes" id="UP000787472">
    <property type="component" value="Unassembled WGS sequence"/>
</dbReference>
<reference evidence="2" key="1">
    <citation type="submission" date="2020-03" db="EMBL/GenBank/DDBJ databases">
        <authorList>
            <person name="Guo F."/>
        </authorList>
    </citation>
    <scope>NUCLEOTIDE SEQUENCE</scope>
    <source>
        <strain evidence="2">JCM 30134</strain>
    </source>
</reference>
<dbReference type="Gene3D" id="3.60.15.30">
    <property type="entry name" value="Metallo-beta-lactamase domain"/>
    <property type="match status" value="1"/>
</dbReference>
<dbReference type="Pfam" id="PF14863">
    <property type="entry name" value="Alkyl_sulf_dimr"/>
    <property type="match status" value="1"/>
</dbReference>
<dbReference type="InterPro" id="IPR038536">
    <property type="entry name" value="Alkyl/aryl-sulf_dimr_sf"/>
</dbReference>
<name>A0A9E5MJU8_9GAMM</name>
<dbReference type="InterPro" id="IPR001279">
    <property type="entry name" value="Metallo-B-lactamas"/>
</dbReference>
<dbReference type="InterPro" id="IPR052195">
    <property type="entry name" value="Bact_Alkyl/Aryl-Sulfatase"/>
</dbReference>
<sequence length="413" mass="46504">MTASKQPLNATLVLDGEGTQNAIDLGDGIYMSKDVSNAYRVITSGGDVIINTGIVFSGDENFRRLNSVSDNAVAKIIFTQSHTDHVGGWRWFNTPETETIAQANFDHVYGYWEALRPTMARRSRQLWSGDIKKSVQEFTKPVITTTFHDSYRFELGGRQFELYSVKGGETIDSLVVWMPQEGIAFTGNMTGPIFGHVPNLYTLRGDKIRYVQWYLDSLQRVINLNPKVLITGHGEPLRGEAAIRTQLTRMRDAVQYIKDQTFKGMNDGIDLWTLMESIKLPPDLSIGQGHGKLPWLVRAIWEEHIGWFRYESSTELYNVPPAAIFADLIQLAGKEKVLEKAKHHINAGKILHAMHMAEGVLDVDAADLTALNIKLTATERLLEQNGRENFSEVRWLESQIRLIKAAIDEVSPC</sequence>
<protein>
    <submittedName>
        <fullName evidence="2">MBL fold metallo-hydrolase</fullName>
    </submittedName>
</protein>
<feature type="domain" description="Metallo-beta-lactamase" evidence="1">
    <location>
        <begin position="35"/>
        <end position="233"/>
    </location>
</feature>
<dbReference type="AlphaFoldDB" id="A0A9E5MJU8"/>
<dbReference type="InterPro" id="IPR036866">
    <property type="entry name" value="RibonucZ/Hydroxyglut_hydro"/>
</dbReference>
<gene>
    <name evidence="2" type="ORF">G8770_08935</name>
</gene>
<dbReference type="RefSeq" id="WP_167185039.1">
    <property type="nucleotide sequence ID" value="NZ_JAAONZ010000005.1"/>
</dbReference>
<dbReference type="PANTHER" id="PTHR43223:SF2">
    <property type="entry name" value="METALLO-BETA-LACTAMASE DOMAIN-CONTAINING PROTEIN"/>
    <property type="match status" value="1"/>
</dbReference>
<evidence type="ECO:0000313" key="2">
    <source>
        <dbReference type="EMBL" id="NHO65664.1"/>
    </source>
</evidence>
<evidence type="ECO:0000259" key="1">
    <source>
        <dbReference type="SMART" id="SM00849"/>
    </source>
</evidence>
<keyword evidence="3" id="KW-1185">Reference proteome</keyword>
<comment type="caution">
    <text evidence="2">The sequence shown here is derived from an EMBL/GenBank/DDBJ whole genome shotgun (WGS) entry which is preliminary data.</text>
</comment>
<accession>A0A9E5MJU8</accession>
<dbReference type="SMART" id="SM00849">
    <property type="entry name" value="Lactamase_B"/>
    <property type="match status" value="1"/>
</dbReference>
<dbReference type="PANTHER" id="PTHR43223">
    <property type="entry name" value="ALKYL/ARYL-SULFATASE"/>
    <property type="match status" value="1"/>
</dbReference>
<dbReference type="Gene3D" id="1.25.40.880">
    <property type="entry name" value="Alkyl sulfatase, dimerisation domain"/>
    <property type="match status" value="1"/>
</dbReference>
<dbReference type="SUPFAM" id="SSF56281">
    <property type="entry name" value="Metallo-hydrolase/oxidoreductase"/>
    <property type="match status" value="1"/>
</dbReference>
<dbReference type="EMBL" id="JAAONZ010000005">
    <property type="protein sequence ID" value="NHO65664.1"/>
    <property type="molecule type" value="Genomic_DNA"/>
</dbReference>
<dbReference type="Pfam" id="PF00753">
    <property type="entry name" value="Lactamase_B"/>
    <property type="match status" value="1"/>
</dbReference>
<organism evidence="2 3">
    <name type="scientific">Pseudomaricurvus hydrocarbonicus</name>
    <dbReference type="NCBI Taxonomy" id="1470433"/>
    <lineage>
        <taxon>Bacteria</taxon>
        <taxon>Pseudomonadati</taxon>
        <taxon>Pseudomonadota</taxon>
        <taxon>Gammaproteobacteria</taxon>
        <taxon>Cellvibrionales</taxon>
        <taxon>Cellvibrionaceae</taxon>
        <taxon>Pseudomaricurvus</taxon>
    </lineage>
</organism>
<dbReference type="GO" id="GO:0046983">
    <property type="term" value="F:protein dimerization activity"/>
    <property type="evidence" value="ECO:0007669"/>
    <property type="project" value="InterPro"/>
</dbReference>
<proteinExistence type="predicted"/>
<evidence type="ECO:0000313" key="3">
    <source>
        <dbReference type="Proteomes" id="UP000787472"/>
    </source>
</evidence>